<keyword evidence="5 6" id="KW-0411">Iron-sulfur</keyword>
<dbReference type="OrthoDB" id="9809679at2"/>
<dbReference type="InterPro" id="IPR033756">
    <property type="entry name" value="YlxH/NBP35"/>
</dbReference>
<comment type="similarity">
    <text evidence="6">Belongs to the Mrp/NBP35 ATP-binding proteins family.</text>
</comment>
<dbReference type="GO" id="GO:0016226">
    <property type="term" value="P:iron-sulfur cluster assembly"/>
    <property type="evidence" value="ECO:0007669"/>
    <property type="project" value="InterPro"/>
</dbReference>
<dbReference type="InterPro" id="IPR000808">
    <property type="entry name" value="Mrp-like_CS"/>
</dbReference>
<dbReference type="HAMAP" id="MF_02040">
    <property type="entry name" value="Mrp_NBP35"/>
    <property type="match status" value="1"/>
</dbReference>
<keyword evidence="6" id="KW-0378">Hydrolase</keyword>
<reference evidence="8" key="1">
    <citation type="submission" date="2017-02" db="EMBL/GenBank/DDBJ databases">
        <authorList>
            <person name="Varghese N."/>
            <person name="Submissions S."/>
        </authorList>
    </citation>
    <scope>NUCLEOTIDE SEQUENCE [LARGE SCALE GENOMIC DNA]</scope>
    <source>
        <strain evidence="8">ATCC 35199</strain>
    </source>
</reference>
<dbReference type="GO" id="GO:0046872">
    <property type="term" value="F:metal ion binding"/>
    <property type="evidence" value="ECO:0007669"/>
    <property type="project" value="UniProtKB-KW"/>
</dbReference>
<dbReference type="PANTHER" id="PTHR42961">
    <property type="entry name" value="IRON-SULFUR PROTEIN NUBPL"/>
    <property type="match status" value="1"/>
</dbReference>
<evidence type="ECO:0000256" key="6">
    <source>
        <dbReference type="HAMAP-Rule" id="MF_02040"/>
    </source>
</evidence>
<dbReference type="Pfam" id="PF10609">
    <property type="entry name" value="ParA"/>
    <property type="match status" value="1"/>
</dbReference>
<evidence type="ECO:0000256" key="2">
    <source>
        <dbReference type="ARBA" id="ARBA00022741"/>
    </source>
</evidence>
<dbReference type="GO" id="GO:0051539">
    <property type="term" value="F:4 iron, 4 sulfur cluster binding"/>
    <property type="evidence" value="ECO:0007669"/>
    <property type="project" value="TreeGrafter"/>
</dbReference>
<accession>A0A1T5D7P7</accession>
<keyword evidence="4 6" id="KW-0408">Iron</keyword>
<evidence type="ECO:0000256" key="1">
    <source>
        <dbReference type="ARBA" id="ARBA00022723"/>
    </source>
</evidence>
<comment type="function">
    <text evidence="6">Binds and transfers iron-sulfur (Fe-S) clusters to target apoproteins. Can hydrolyze ATP.</text>
</comment>
<dbReference type="RefSeq" id="WP_079590435.1">
    <property type="nucleotide sequence ID" value="NZ_FUYN01000007.1"/>
</dbReference>
<evidence type="ECO:0000256" key="4">
    <source>
        <dbReference type="ARBA" id="ARBA00023004"/>
    </source>
</evidence>
<dbReference type="PANTHER" id="PTHR42961:SF2">
    <property type="entry name" value="IRON-SULFUR PROTEIN NUBPL"/>
    <property type="match status" value="1"/>
</dbReference>
<dbReference type="SUPFAM" id="SSF52540">
    <property type="entry name" value="P-loop containing nucleoside triphosphate hydrolases"/>
    <property type="match status" value="1"/>
</dbReference>
<keyword evidence="2 6" id="KW-0547">Nucleotide-binding</keyword>
<dbReference type="InterPro" id="IPR027417">
    <property type="entry name" value="P-loop_NTPase"/>
</dbReference>
<dbReference type="GO" id="GO:0005524">
    <property type="term" value="F:ATP binding"/>
    <property type="evidence" value="ECO:0007669"/>
    <property type="project" value="UniProtKB-UniRule"/>
</dbReference>
<name>A0A1T5D7P7_9FIRM</name>
<keyword evidence="1 6" id="KW-0479">Metal-binding</keyword>
<comment type="subunit">
    <text evidence="6">Homodimer.</text>
</comment>
<dbReference type="CDD" id="cd02037">
    <property type="entry name" value="Mrp_NBP35"/>
    <property type="match status" value="1"/>
</dbReference>
<sequence>MSSCNTCPSASGCNQDSASCMVENNIHNQVKNVIAVMSGKGGVGKSTVTALLAKKLTKLGYKVGILDADVTGPSIPRLFGIKDGQAISTEYGAMPVMSSENIATMSLNYLVDDEESPVLWRGPIISGTVKQFWTDVYWGELDYLLIDMPPGTGDVSLTVMQSIPLTGAVVVSTPHDMVSMIVAKSINMAKKMNVPILGLVQNMSYVLCPDCTTKIELFEKNDIESYLKRLDIELLGELPMSSKVANMSSHVMYETEIHACMDSVSDKVIEFVNSKKATPVSETKESLNPLL</sequence>
<keyword evidence="8" id="KW-1185">Reference proteome</keyword>
<protein>
    <recommendedName>
        <fullName evidence="6">Iron-sulfur cluster carrier protein</fullName>
    </recommendedName>
</protein>
<dbReference type="Proteomes" id="UP000243406">
    <property type="component" value="Unassembled WGS sequence"/>
</dbReference>
<evidence type="ECO:0000256" key="5">
    <source>
        <dbReference type="ARBA" id="ARBA00023014"/>
    </source>
</evidence>
<organism evidence="7 8">
    <name type="scientific">Acetoanaerobium noterae</name>
    <dbReference type="NCBI Taxonomy" id="745369"/>
    <lineage>
        <taxon>Bacteria</taxon>
        <taxon>Bacillati</taxon>
        <taxon>Bacillota</taxon>
        <taxon>Clostridia</taxon>
        <taxon>Peptostreptococcales</taxon>
        <taxon>Filifactoraceae</taxon>
        <taxon>Acetoanaerobium</taxon>
    </lineage>
</organism>
<gene>
    <name evidence="7" type="ORF">SAMN02745120_2643</name>
</gene>
<dbReference type="PROSITE" id="PS01215">
    <property type="entry name" value="MRP"/>
    <property type="match status" value="1"/>
</dbReference>
<proteinExistence type="inferred from homology"/>
<dbReference type="GO" id="GO:0016887">
    <property type="term" value="F:ATP hydrolysis activity"/>
    <property type="evidence" value="ECO:0007669"/>
    <property type="project" value="UniProtKB-UniRule"/>
</dbReference>
<evidence type="ECO:0000313" key="7">
    <source>
        <dbReference type="EMBL" id="SKB67734.1"/>
    </source>
</evidence>
<dbReference type="FunFam" id="3.40.50.300:FF:001119">
    <property type="entry name" value="Iron-sulfur cluster carrier protein"/>
    <property type="match status" value="1"/>
</dbReference>
<dbReference type="GO" id="GO:0140663">
    <property type="term" value="F:ATP-dependent FeS chaperone activity"/>
    <property type="evidence" value="ECO:0007669"/>
    <property type="project" value="InterPro"/>
</dbReference>
<feature type="binding site" evidence="6">
    <location>
        <begin position="39"/>
        <end position="46"/>
    </location>
    <ligand>
        <name>ATP</name>
        <dbReference type="ChEBI" id="CHEBI:30616"/>
    </ligand>
</feature>
<dbReference type="Gene3D" id="3.40.50.300">
    <property type="entry name" value="P-loop containing nucleotide triphosphate hydrolases"/>
    <property type="match status" value="1"/>
</dbReference>
<keyword evidence="3 6" id="KW-0067">ATP-binding</keyword>
<evidence type="ECO:0000256" key="3">
    <source>
        <dbReference type="ARBA" id="ARBA00022840"/>
    </source>
</evidence>
<dbReference type="InterPro" id="IPR019591">
    <property type="entry name" value="Mrp/NBP35_ATP-bd"/>
</dbReference>
<dbReference type="EMBL" id="FUYN01000007">
    <property type="protein sequence ID" value="SKB67734.1"/>
    <property type="molecule type" value="Genomic_DNA"/>
</dbReference>
<evidence type="ECO:0000313" key="8">
    <source>
        <dbReference type="Proteomes" id="UP000243406"/>
    </source>
</evidence>
<dbReference type="AlphaFoldDB" id="A0A1T5D7P7"/>
<dbReference type="InterPro" id="IPR044304">
    <property type="entry name" value="NUBPL-like"/>
</dbReference>